<protein>
    <submittedName>
        <fullName evidence="1">Uncharacterized protein</fullName>
    </submittedName>
</protein>
<name>A0A179SU08_9BACI</name>
<reference evidence="2" key="1">
    <citation type="submission" date="2016-04" db="EMBL/GenBank/DDBJ databases">
        <authorList>
            <person name="Lyu Z."/>
            <person name="Lyu W."/>
        </authorList>
    </citation>
    <scope>NUCLEOTIDE SEQUENCE [LARGE SCALE GENOMIC DNA]</scope>
    <source>
        <strain evidence="2">C44</strain>
    </source>
</reference>
<accession>A0A179SU08</accession>
<dbReference type="STRING" id="152268.A6K24_06840"/>
<sequence>MEMTWNKEDLSNYNTSKSPWYSVQDNGEVDIGNEMGTGDKISLQPWGMYKLVKEWLNSGNQLSLEERKDLIDILNKKIKTTSILDDEEKMKEISGLFLEYVKNNPVDPLKNIREFTSQNQKEMQRIIDSINKK</sequence>
<organism evidence="1 2">
    <name type="scientific">Metabacillus litoralis</name>
    <dbReference type="NCBI Taxonomy" id="152268"/>
    <lineage>
        <taxon>Bacteria</taxon>
        <taxon>Bacillati</taxon>
        <taxon>Bacillota</taxon>
        <taxon>Bacilli</taxon>
        <taxon>Bacillales</taxon>
        <taxon>Bacillaceae</taxon>
        <taxon>Metabacillus</taxon>
    </lineage>
</organism>
<comment type="caution">
    <text evidence="1">The sequence shown here is derived from an EMBL/GenBank/DDBJ whole genome shotgun (WGS) entry which is preliminary data.</text>
</comment>
<evidence type="ECO:0000313" key="2">
    <source>
        <dbReference type="Proteomes" id="UP000078534"/>
    </source>
</evidence>
<proteinExistence type="predicted"/>
<keyword evidence="2" id="KW-1185">Reference proteome</keyword>
<dbReference type="EMBL" id="LWSG01000023">
    <property type="protein sequence ID" value="OAS85217.1"/>
    <property type="molecule type" value="Genomic_DNA"/>
</dbReference>
<evidence type="ECO:0000313" key="1">
    <source>
        <dbReference type="EMBL" id="OAS85217.1"/>
    </source>
</evidence>
<gene>
    <name evidence="1" type="ORF">A6K24_06840</name>
</gene>
<dbReference type="Proteomes" id="UP000078534">
    <property type="component" value="Unassembled WGS sequence"/>
</dbReference>
<dbReference type="AlphaFoldDB" id="A0A179SU08"/>